<dbReference type="PATRIC" id="fig|320778.3.peg.1464"/>
<proteinExistence type="predicted"/>
<keyword evidence="1" id="KW-1133">Transmembrane helix</keyword>
<dbReference type="EMBL" id="LDOU01000006">
    <property type="protein sequence ID" value="KLV10271.1"/>
    <property type="molecule type" value="Genomic_DNA"/>
</dbReference>
<organism evidence="2 3">
    <name type="scientific">Photobacterium ganghwense</name>
    <dbReference type="NCBI Taxonomy" id="320778"/>
    <lineage>
        <taxon>Bacteria</taxon>
        <taxon>Pseudomonadati</taxon>
        <taxon>Pseudomonadota</taxon>
        <taxon>Gammaproteobacteria</taxon>
        <taxon>Vibrionales</taxon>
        <taxon>Vibrionaceae</taxon>
        <taxon>Photobacterium</taxon>
    </lineage>
</organism>
<feature type="transmembrane region" description="Helical" evidence="1">
    <location>
        <begin position="6"/>
        <end position="34"/>
    </location>
</feature>
<keyword evidence="1" id="KW-0812">Transmembrane</keyword>
<dbReference type="Proteomes" id="UP000035909">
    <property type="component" value="Unassembled WGS sequence"/>
</dbReference>
<gene>
    <name evidence="2" type="ORF">ABT57_06795</name>
</gene>
<dbReference type="RefSeq" id="WP_047884434.1">
    <property type="nucleotide sequence ID" value="NZ_CP071326.1"/>
</dbReference>
<evidence type="ECO:0008006" key="4">
    <source>
        <dbReference type="Google" id="ProtNLM"/>
    </source>
</evidence>
<comment type="caution">
    <text evidence="2">The sequence shown here is derived from an EMBL/GenBank/DDBJ whole genome shotgun (WGS) entry which is preliminary data.</text>
</comment>
<dbReference type="AlphaFoldDB" id="A0A0J1HF76"/>
<sequence length="85" mass="9295">MKNAIASVFALVIGFFTLMFAAVMGLFIGVAALIAKPFLKRKMQAAYEDAVQQQATFQGFTRVYTDGKTIDGEFEDITHKPASAQ</sequence>
<protein>
    <recommendedName>
        <fullName evidence="4">Hydroxylamine reductase</fullName>
    </recommendedName>
</protein>
<evidence type="ECO:0000313" key="3">
    <source>
        <dbReference type="Proteomes" id="UP000035909"/>
    </source>
</evidence>
<dbReference type="OrthoDB" id="5901727at2"/>
<keyword evidence="3" id="KW-1185">Reference proteome</keyword>
<accession>A0A0J1HF76</accession>
<evidence type="ECO:0000313" key="2">
    <source>
        <dbReference type="EMBL" id="KLV10271.1"/>
    </source>
</evidence>
<reference evidence="2 3" key="1">
    <citation type="submission" date="2015-05" db="EMBL/GenBank/DDBJ databases">
        <title>Photobacterium galathea sp. nov.</title>
        <authorList>
            <person name="Machado H."/>
            <person name="Gram L."/>
        </authorList>
    </citation>
    <scope>NUCLEOTIDE SEQUENCE [LARGE SCALE GENOMIC DNA]</scope>
    <source>
        <strain evidence="2 3">DSM 22954</strain>
    </source>
</reference>
<name>A0A0J1HF76_9GAMM</name>
<evidence type="ECO:0000256" key="1">
    <source>
        <dbReference type="SAM" id="Phobius"/>
    </source>
</evidence>
<keyword evidence="1" id="KW-0472">Membrane</keyword>